<feature type="transmembrane region" description="Helical" evidence="1">
    <location>
        <begin position="31"/>
        <end position="53"/>
    </location>
</feature>
<reference evidence="3" key="1">
    <citation type="journal article" date="2014" name="Int. J. Syst. Evol. Microbiol.">
        <title>Complete genome sequence of Corynebacterium casei LMG S-19264T (=DSM 44701T), isolated from a smear-ripened cheese.</title>
        <authorList>
            <consortium name="US DOE Joint Genome Institute (JGI-PGF)"/>
            <person name="Walter F."/>
            <person name="Albersmeier A."/>
            <person name="Kalinowski J."/>
            <person name="Ruckert C."/>
        </authorList>
    </citation>
    <scope>NUCLEOTIDE SEQUENCE</scope>
    <source>
        <strain evidence="3">CGMCC 1.15179</strain>
    </source>
</reference>
<name>A0A8J2VCH1_9BACL</name>
<evidence type="ECO:0000313" key="3">
    <source>
        <dbReference type="EMBL" id="GGE06984.1"/>
    </source>
</evidence>
<dbReference type="RefSeq" id="WP_188646364.1">
    <property type="nucleotide sequence ID" value="NZ_BMHQ01000002.1"/>
</dbReference>
<accession>A0A8J2VCH1</accession>
<feature type="domain" description="DUF3899" evidence="2">
    <location>
        <begin position="33"/>
        <end position="117"/>
    </location>
</feature>
<dbReference type="AlphaFoldDB" id="A0A8J2VCH1"/>
<dbReference type="InterPro" id="IPR025007">
    <property type="entry name" value="DUF3899"/>
</dbReference>
<keyword evidence="1" id="KW-0812">Transmembrane</keyword>
<keyword evidence="1" id="KW-0472">Membrane</keyword>
<gene>
    <name evidence="3" type="ORF">GCM10011571_05220</name>
</gene>
<sequence>MKGLFPWKAATMLWAATLLSGWIYSGGEWLLLINALFMIGLVLLMAAGAVFIGQGGLFDNFRRAWKQIKHASRKEFGGFDEWDDNEEKEKKKKAPRYRVAPVCFAVGLVDVILSYVLVAWL</sequence>
<keyword evidence="4" id="KW-1185">Reference proteome</keyword>
<feature type="transmembrane region" description="Helical" evidence="1">
    <location>
        <begin position="99"/>
        <end position="120"/>
    </location>
</feature>
<dbReference type="Proteomes" id="UP000625210">
    <property type="component" value="Unassembled WGS sequence"/>
</dbReference>
<protein>
    <recommendedName>
        <fullName evidence="2">DUF3899 domain-containing protein</fullName>
    </recommendedName>
</protein>
<feature type="transmembrane region" description="Helical" evidence="1">
    <location>
        <begin position="7"/>
        <end position="25"/>
    </location>
</feature>
<dbReference type="EMBL" id="BMHQ01000002">
    <property type="protein sequence ID" value="GGE06984.1"/>
    <property type="molecule type" value="Genomic_DNA"/>
</dbReference>
<reference evidence="3" key="2">
    <citation type="submission" date="2020-09" db="EMBL/GenBank/DDBJ databases">
        <authorList>
            <person name="Sun Q."/>
            <person name="Zhou Y."/>
        </authorList>
    </citation>
    <scope>NUCLEOTIDE SEQUENCE</scope>
    <source>
        <strain evidence="3">CGMCC 1.15179</strain>
    </source>
</reference>
<evidence type="ECO:0000256" key="1">
    <source>
        <dbReference type="SAM" id="Phobius"/>
    </source>
</evidence>
<evidence type="ECO:0000259" key="2">
    <source>
        <dbReference type="Pfam" id="PF13038"/>
    </source>
</evidence>
<evidence type="ECO:0000313" key="4">
    <source>
        <dbReference type="Proteomes" id="UP000625210"/>
    </source>
</evidence>
<organism evidence="3 4">
    <name type="scientific">Marinithermofilum abyssi</name>
    <dbReference type="NCBI Taxonomy" id="1571185"/>
    <lineage>
        <taxon>Bacteria</taxon>
        <taxon>Bacillati</taxon>
        <taxon>Bacillota</taxon>
        <taxon>Bacilli</taxon>
        <taxon>Bacillales</taxon>
        <taxon>Thermoactinomycetaceae</taxon>
        <taxon>Marinithermofilum</taxon>
    </lineage>
</organism>
<keyword evidence="1" id="KW-1133">Transmembrane helix</keyword>
<comment type="caution">
    <text evidence="3">The sequence shown here is derived from an EMBL/GenBank/DDBJ whole genome shotgun (WGS) entry which is preliminary data.</text>
</comment>
<dbReference type="Pfam" id="PF13038">
    <property type="entry name" value="DUF3899"/>
    <property type="match status" value="1"/>
</dbReference>
<proteinExistence type="predicted"/>